<name>A0A4R1B9I1_9BACT</name>
<evidence type="ECO:0000256" key="6">
    <source>
        <dbReference type="ARBA" id="ARBA00022679"/>
    </source>
</evidence>
<dbReference type="GO" id="GO:0003887">
    <property type="term" value="F:DNA-directed DNA polymerase activity"/>
    <property type="evidence" value="ECO:0007669"/>
    <property type="project" value="UniProtKB-KW"/>
</dbReference>
<dbReference type="OrthoDB" id="9803237at2"/>
<evidence type="ECO:0000313" key="16">
    <source>
        <dbReference type="Proteomes" id="UP000295334"/>
    </source>
</evidence>
<dbReference type="GO" id="GO:0003676">
    <property type="term" value="F:nucleic acid binding"/>
    <property type="evidence" value="ECO:0007669"/>
    <property type="project" value="InterPro"/>
</dbReference>
<dbReference type="Pfam" id="PF17657">
    <property type="entry name" value="DNA_pol3_finger"/>
    <property type="match status" value="1"/>
</dbReference>
<dbReference type="RefSeq" id="WP_131449777.1">
    <property type="nucleotide sequence ID" value="NZ_SJZI01000044.1"/>
</dbReference>
<dbReference type="InterPro" id="IPR016195">
    <property type="entry name" value="Pol/histidinol_Pase-like"/>
</dbReference>
<organism evidence="15 16">
    <name type="scientific">Flaviaesturariibacter flavus</name>
    <dbReference type="NCBI Taxonomy" id="2502780"/>
    <lineage>
        <taxon>Bacteria</taxon>
        <taxon>Pseudomonadati</taxon>
        <taxon>Bacteroidota</taxon>
        <taxon>Chitinophagia</taxon>
        <taxon>Chitinophagales</taxon>
        <taxon>Chitinophagaceae</taxon>
        <taxon>Flaviaestuariibacter</taxon>
    </lineage>
</organism>
<dbReference type="HAMAP" id="MF_01902">
    <property type="entry name" value="DNApol_error_prone"/>
    <property type="match status" value="1"/>
</dbReference>
<dbReference type="InterPro" id="IPR003141">
    <property type="entry name" value="Pol/His_phosphatase_N"/>
</dbReference>
<dbReference type="InterPro" id="IPR029460">
    <property type="entry name" value="DNAPol_HHH"/>
</dbReference>
<evidence type="ECO:0000256" key="10">
    <source>
        <dbReference type="ARBA" id="ARBA00022932"/>
    </source>
</evidence>
<dbReference type="CDD" id="cd04485">
    <property type="entry name" value="DnaE_OBF"/>
    <property type="match status" value="1"/>
</dbReference>
<evidence type="ECO:0000256" key="1">
    <source>
        <dbReference type="ARBA" id="ARBA00004496"/>
    </source>
</evidence>
<dbReference type="InterPro" id="IPR040982">
    <property type="entry name" value="DNA_pol3_finger"/>
</dbReference>
<dbReference type="PANTHER" id="PTHR32294:SF4">
    <property type="entry name" value="ERROR-PRONE DNA POLYMERASE"/>
    <property type="match status" value="1"/>
</dbReference>
<feature type="compositionally biased region" description="Gly residues" evidence="13">
    <location>
        <begin position="1116"/>
        <end position="1130"/>
    </location>
</feature>
<evidence type="ECO:0000256" key="13">
    <source>
        <dbReference type="SAM" id="MobiDB-lite"/>
    </source>
</evidence>
<evidence type="ECO:0000256" key="9">
    <source>
        <dbReference type="ARBA" id="ARBA00022763"/>
    </source>
</evidence>
<evidence type="ECO:0000256" key="4">
    <source>
        <dbReference type="ARBA" id="ARBA00017273"/>
    </source>
</evidence>
<dbReference type="InterPro" id="IPR004805">
    <property type="entry name" value="DnaE2/DnaE/PolC"/>
</dbReference>
<comment type="caution">
    <text evidence="15">The sequence shown here is derived from an EMBL/GenBank/DDBJ whole genome shotgun (WGS) entry which is preliminary data.</text>
</comment>
<keyword evidence="16" id="KW-1185">Reference proteome</keyword>
<evidence type="ECO:0000256" key="3">
    <source>
        <dbReference type="ARBA" id="ARBA00012417"/>
    </source>
</evidence>
<reference evidence="15 16" key="1">
    <citation type="submission" date="2019-03" db="EMBL/GenBank/DDBJ databases">
        <authorList>
            <person name="Kim M.K.M."/>
        </authorList>
    </citation>
    <scope>NUCLEOTIDE SEQUENCE [LARGE SCALE GENOMIC DNA]</scope>
    <source>
        <strain evidence="15 16">17J68-12</strain>
    </source>
</reference>
<keyword evidence="11" id="KW-0234">DNA repair</keyword>
<dbReference type="SUPFAM" id="SSF89550">
    <property type="entry name" value="PHP domain-like"/>
    <property type="match status" value="1"/>
</dbReference>
<comment type="subcellular location">
    <subcellularLocation>
        <location evidence="1">Cytoplasm</location>
    </subcellularLocation>
</comment>
<dbReference type="EMBL" id="SJZI01000044">
    <property type="protein sequence ID" value="TCJ13576.1"/>
    <property type="molecule type" value="Genomic_DNA"/>
</dbReference>
<feature type="region of interest" description="Disordered" evidence="13">
    <location>
        <begin position="1"/>
        <end position="20"/>
    </location>
</feature>
<proteinExistence type="inferred from homology"/>
<dbReference type="Gene3D" id="3.20.20.140">
    <property type="entry name" value="Metal-dependent hydrolases"/>
    <property type="match status" value="1"/>
</dbReference>
<evidence type="ECO:0000256" key="11">
    <source>
        <dbReference type="ARBA" id="ARBA00023204"/>
    </source>
</evidence>
<feature type="compositionally biased region" description="Basic and acidic residues" evidence="13">
    <location>
        <begin position="1143"/>
        <end position="1167"/>
    </location>
</feature>
<keyword evidence="5" id="KW-0963">Cytoplasm</keyword>
<accession>A0A4R1B9I1</accession>
<keyword evidence="8" id="KW-0235">DNA replication</keyword>
<dbReference type="Pfam" id="PF02811">
    <property type="entry name" value="PHP"/>
    <property type="match status" value="1"/>
</dbReference>
<evidence type="ECO:0000256" key="8">
    <source>
        <dbReference type="ARBA" id="ARBA00022705"/>
    </source>
</evidence>
<dbReference type="Pfam" id="PF14579">
    <property type="entry name" value="HHH_6"/>
    <property type="match status" value="1"/>
</dbReference>
<evidence type="ECO:0000256" key="7">
    <source>
        <dbReference type="ARBA" id="ARBA00022695"/>
    </source>
</evidence>
<dbReference type="Pfam" id="PF01336">
    <property type="entry name" value="tRNA_anti-codon"/>
    <property type="match status" value="1"/>
</dbReference>
<comment type="catalytic activity">
    <reaction evidence="12">
        <text>DNA(n) + a 2'-deoxyribonucleoside 5'-triphosphate = DNA(n+1) + diphosphate</text>
        <dbReference type="Rhea" id="RHEA:22508"/>
        <dbReference type="Rhea" id="RHEA-COMP:17339"/>
        <dbReference type="Rhea" id="RHEA-COMP:17340"/>
        <dbReference type="ChEBI" id="CHEBI:33019"/>
        <dbReference type="ChEBI" id="CHEBI:61560"/>
        <dbReference type="ChEBI" id="CHEBI:173112"/>
        <dbReference type="EC" id="2.7.7.7"/>
    </reaction>
</comment>
<dbReference type="GO" id="GO:0006260">
    <property type="term" value="P:DNA replication"/>
    <property type="evidence" value="ECO:0007669"/>
    <property type="project" value="UniProtKB-KW"/>
</dbReference>
<keyword evidence="10" id="KW-0239">DNA-directed DNA polymerase</keyword>
<dbReference type="NCBIfam" id="NF004225">
    <property type="entry name" value="PRK05672.1"/>
    <property type="match status" value="1"/>
</dbReference>
<feature type="region of interest" description="Disordered" evidence="13">
    <location>
        <begin position="819"/>
        <end position="869"/>
    </location>
</feature>
<dbReference type="GO" id="GO:0005737">
    <property type="term" value="C:cytoplasm"/>
    <property type="evidence" value="ECO:0007669"/>
    <property type="project" value="UniProtKB-SubCell"/>
</dbReference>
<gene>
    <name evidence="15" type="primary">dnaE</name>
    <name evidence="15" type="ORF">EPD60_12320</name>
</gene>
<dbReference type="Proteomes" id="UP000295334">
    <property type="component" value="Unassembled WGS sequence"/>
</dbReference>
<evidence type="ECO:0000256" key="12">
    <source>
        <dbReference type="ARBA" id="ARBA00049244"/>
    </source>
</evidence>
<dbReference type="InterPro" id="IPR023073">
    <property type="entry name" value="DnaE2"/>
</dbReference>
<dbReference type="NCBIfam" id="TIGR00594">
    <property type="entry name" value="polc"/>
    <property type="match status" value="1"/>
</dbReference>
<dbReference type="PANTHER" id="PTHR32294">
    <property type="entry name" value="DNA POLYMERASE III SUBUNIT ALPHA"/>
    <property type="match status" value="1"/>
</dbReference>
<dbReference type="EC" id="2.7.7.7" evidence="3"/>
<comment type="similarity">
    <text evidence="2">Belongs to the DNA polymerase type-C family. DnaE2 subfamily.</text>
</comment>
<keyword evidence="7 15" id="KW-0548">Nucleotidyltransferase</keyword>
<dbReference type="SMART" id="SM00481">
    <property type="entry name" value="POLIIIAc"/>
    <property type="match status" value="1"/>
</dbReference>
<dbReference type="InterPro" id="IPR011708">
    <property type="entry name" value="DNA_pol3_alpha_NTPase_dom"/>
</dbReference>
<evidence type="ECO:0000259" key="14">
    <source>
        <dbReference type="SMART" id="SM00481"/>
    </source>
</evidence>
<evidence type="ECO:0000313" key="15">
    <source>
        <dbReference type="EMBL" id="TCJ13576.1"/>
    </source>
</evidence>
<feature type="compositionally biased region" description="Pro residues" evidence="13">
    <location>
        <begin position="823"/>
        <end position="841"/>
    </location>
</feature>
<protein>
    <recommendedName>
        <fullName evidence="4">Error-prone DNA polymerase</fullName>
        <ecNumber evidence="3">2.7.7.7</ecNumber>
    </recommendedName>
</protein>
<keyword evidence="6 15" id="KW-0808">Transferase</keyword>
<feature type="domain" description="Polymerase/histidinol phosphatase N-terminal" evidence="14">
    <location>
        <begin position="28"/>
        <end position="95"/>
    </location>
</feature>
<sequence length="1167" mass="129503">MSAAIRNDPQGHPSPLRRGAGGEVGSWVELQTLTNFTFLRGGSHPEELVAHAAELGYDAIGITDRNTLAGVVRAHAAGRKHEVRVLPGCRLDLLDGPSLLVYPLDRAGWAELCVLLSTGNGRAEKGDCHLYREDVYRHAARLHCIALPPESLDADFRFDASFEPALAEYRARLPRLSLAATRRYNGDDAKQLHRLHELSRRHDVPLVATNDVHYHDAARRQLQDVLTCIREKCTIQSAGYRLLANAERYLKPEAEMRRLFMHYPEALERAALIAQECTFSLDELQYEYPEEITSEGRTPQEELTYLAWKGAEEIFGTPLPAKTKAAIEYELKFIAGVNYAPYFLTVYDIVRFARSRGILCQGRGSAANSTVCFCLGITSVNPEKFDLLFERFLSAARNEPPDIDVDFEHERREEVIQYIYNKYGRDRAAIVATVTQVHGRGAIRDVGKAMGLSLDAVGKLAGVLGHHYSDDPIDEEVVRQTGMDPRDPHLRKTLELTQQYIGFPRQLGQHTGGFVITRGKLTELCPVLNARMPGRTCIEWNKDDIETLGFLKIDVLALGMLTCIRKAFELMERHYGVKHTLASIPHDEDLPEVKKVYDMICQADTIGVFQIESRAQQSMLPRLRPRSFYDLVIEVAIVRPGPIQGDMVHPYLKRRNGEEPVTYPTQELYDVLHRTLGVPLFQEQAMKIAIVAAGFSPAEADGLRRSMATFKFKGVVSEWRDKLVSGMVAKGYTRDYAERVFKQLEGFGSYGFPESHAASFALLVWVSCWLKCYYPDVFCAALLNSQPMGFYQPAQLVQDAVRHGVAVLPVDVNYSGWEHDLTPQPPTPLPGASPNLTPSPSPQRRGEQDTPLPSIVLPSRSPSPTGRGGRGVRLGLRLIAGLRAEDARLLLEKRGAGYATINALRDAGLSTAALERLADADAFRSLGLDRRQALWELSTRDRPQALFEGQVAPDAVGEAVQLPLLLESEHVVQDYNAQGLSLKAHPVHFLRPDLDRGLCTRAADLVTLPHGTPVRVAGLVLVRQRPGTAKGVWFMTLEDETGTCNLVLFPQVVETYKRRIVGARLFVADGTVQREGIVVHVIVKKGWDGSKLLRKLTHPPTPSQGEGEQHPSPFGEGRGVGSGKGPGDGSEGSEIPDISILSRADEAKGSMEDARRARELGKSRDFR</sequence>
<keyword evidence="9" id="KW-0227">DNA damage</keyword>
<feature type="region of interest" description="Disordered" evidence="13">
    <location>
        <begin position="1093"/>
        <end position="1167"/>
    </location>
</feature>
<dbReference type="GO" id="GO:0006281">
    <property type="term" value="P:DNA repair"/>
    <property type="evidence" value="ECO:0007669"/>
    <property type="project" value="UniProtKB-KW"/>
</dbReference>
<dbReference type="InterPro" id="IPR004013">
    <property type="entry name" value="PHP_dom"/>
</dbReference>
<dbReference type="GO" id="GO:0008408">
    <property type="term" value="F:3'-5' exonuclease activity"/>
    <property type="evidence" value="ECO:0007669"/>
    <property type="project" value="InterPro"/>
</dbReference>
<dbReference type="InterPro" id="IPR004365">
    <property type="entry name" value="NA-bd_OB_tRNA"/>
</dbReference>
<evidence type="ECO:0000256" key="5">
    <source>
        <dbReference type="ARBA" id="ARBA00022490"/>
    </source>
</evidence>
<dbReference type="Pfam" id="PF07733">
    <property type="entry name" value="DNA_pol3_alpha"/>
    <property type="match status" value="1"/>
</dbReference>
<dbReference type="CDD" id="cd07434">
    <property type="entry name" value="PHP_PolIIIA_DnaE2"/>
    <property type="match status" value="1"/>
</dbReference>
<evidence type="ECO:0000256" key="2">
    <source>
        <dbReference type="ARBA" id="ARBA00007391"/>
    </source>
</evidence>
<dbReference type="AlphaFoldDB" id="A0A4R1B9I1"/>